<protein>
    <submittedName>
        <fullName evidence="4">OmpH family outer membrane protein</fullName>
    </submittedName>
</protein>
<name>A0A3S0PFC3_9GAMM</name>
<keyword evidence="2 3" id="KW-0732">Signal</keyword>
<evidence type="ECO:0000256" key="3">
    <source>
        <dbReference type="SAM" id="SignalP"/>
    </source>
</evidence>
<evidence type="ECO:0000313" key="5">
    <source>
        <dbReference type="Proteomes" id="UP000267077"/>
    </source>
</evidence>
<comment type="similarity">
    <text evidence="1">Belongs to the Skp family.</text>
</comment>
<dbReference type="Pfam" id="PF03938">
    <property type="entry name" value="OmpH"/>
    <property type="match status" value="1"/>
</dbReference>
<dbReference type="AlphaFoldDB" id="A0A3S0PFC3"/>
<sequence length="203" mass="21524">MRIDRTLMAIAIATLAGAPSALLHAQTNSNMPLNGPAVAGVCLLSREAIFAHAKVGMAASARLKQLAEQAQSEIDTERKPIDADVQTYRAQAASLTADQRQTREQALAQRVQQVQADQALRTRELEATRAKALDQIAQYAQPVIVSAYESKNCGLLLDRSVVLGGNMANDLTAAVVQGLDAKVTTMSFNLETLPASSAPGTTP</sequence>
<dbReference type="SUPFAM" id="SSF111384">
    <property type="entry name" value="OmpH-like"/>
    <property type="match status" value="1"/>
</dbReference>
<dbReference type="GO" id="GO:0050821">
    <property type="term" value="P:protein stabilization"/>
    <property type="evidence" value="ECO:0007669"/>
    <property type="project" value="TreeGrafter"/>
</dbReference>
<dbReference type="InterPro" id="IPR024930">
    <property type="entry name" value="Skp_dom_sf"/>
</dbReference>
<evidence type="ECO:0000313" key="4">
    <source>
        <dbReference type="EMBL" id="RUL63082.1"/>
    </source>
</evidence>
<feature type="chain" id="PRO_5018729193" evidence="3">
    <location>
        <begin position="26"/>
        <end position="203"/>
    </location>
</feature>
<dbReference type="InterPro" id="IPR005632">
    <property type="entry name" value="Chaperone_Skp"/>
</dbReference>
<dbReference type="GO" id="GO:0005829">
    <property type="term" value="C:cytosol"/>
    <property type="evidence" value="ECO:0007669"/>
    <property type="project" value="TreeGrafter"/>
</dbReference>
<dbReference type="EMBL" id="RYZR01000006">
    <property type="protein sequence ID" value="RUL63082.1"/>
    <property type="molecule type" value="Genomic_DNA"/>
</dbReference>
<dbReference type="Gene3D" id="3.30.910.20">
    <property type="entry name" value="Skp domain"/>
    <property type="match status" value="1"/>
</dbReference>
<accession>A0A3S0PFC3</accession>
<proteinExistence type="inferred from homology"/>
<feature type="signal peptide" evidence="3">
    <location>
        <begin position="1"/>
        <end position="25"/>
    </location>
</feature>
<dbReference type="OrthoDB" id="7573043at2"/>
<evidence type="ECO:0000256" key="1">
    <source>
        <dbReference type="ARBA" id="ARBA00009091"/>
    </source>
</evidence>
<comment type="caution">
    <text evidence="4">The sequence shown here is derived from an EMBL/GenBank/DDBJ whole genome shotgun (WGS) entry which is preliminary data.</text>
</comment>
<dbReference type="RefSeq" id="WP_126674019.1">
    <property type="nucleotide sequence ID" value="NZ_RYZR01000006.1"/>
</dbReference>
<organism evidence="4 5">
    <name type="scientific">Dyella dinghuensis</name>
    <dbReference type="NCBI Taxonomy" id="1920169"/>
    <lineage>
        <taxon>Bacteria</taxon>
        <taxon>Pseudomonadati</taxon>
        <taxon>Pseudomonadota</taxon>
        <taxon>Gammaproteobacteria</taxon>
        <taxon>Lysobacterales</taxon>
        <taxon>Rhodanobacteraceae</taxon>
        <taxon>Dyella</taxon>
    </lineage>
</organism>
<reference evidence="4 5" key="1">
    <citation type="submission" date="2018-12" db="EMBL/GenBank/DDBJ databases">
        <title>Dyella dinghuensis sp. nov. DHOA06 and Dyella choica sp. nov. 4M-K27, isolated from forest soil.</title>
        <authorList>
            <person name="Qiu L.-H."/>
            <person name="Gao Z.-H."/>
        </authorList>
    </citation>
    <scope>NUCLEOTIDE SEQUENCE [LARGE SCALE GENOMIC DNA]</scope>
    <source>
        <strain evidence="4 5">DHOA06</strain>
    </source>
</reference>
<dbReference type="PANTHER" id="PTHR35089">
    <property type="entry name" value="CHAPERONE PROTEIN SKP"/>
    <property type="match status" value="1"/>
</dbReference>
<dbReference type="PANTHER" id="PTHR35089:SF1">
    <property type="entry name" value="CHAPERONE PROTEIN SKP"/>
    <property type="match status" value="1"/>
</dbReference>
<dbReference type="SMART" id="SM00935">
    <property type="entry name" value="OmpH"/>
    <property type="match status" value="1"/>
</dbReference>
<dbReference type="GO" id="GO:0051082">
    <property type="term" value="F:unfolded protein binding"/>
    <property type="evidence" value="ECO:0007669"/>
    <property type="project" value="InterPro"/>
</dbReference>
<dbReference type="Proteomes" id="UP000267077">
    <property type="component" value="Unassembled WGS sequence"/>
</dbReference>
<evidence type="ECO:0000256" key="2">
    <source>
        <dbReference type="ARBA" id="ARBA00022729"/>
    </source>
</evidence>
<keyword evidence="5" id="KW-1185">Reference proteome</keyword>
<gene>
    <name evidence="4" type="ORF">EKH79_11750</name>
</gene>